<keyword evidence="3" id="KW-1185">Reference proteome</keyword>
<reference evidence="1 3" key="2">
    <citation type="journal article" date="2013" name="Nature">
        <title>Insights into bilaterian evolution from three spiralian genomes.</title>
        <authorList>
            <person name="Simakov O."/>
            <person name="Marletaz F."/>
            <person name="Cho S.J."/>
            <person name="Edsinger-Gonzales E."/>
            <person name="Havlak P."/>
            <person name="Hellsten U."/>
            <person name="Kuo D.H."/>
            <person name="Larsson T."/>
            <person name="Lv J."/>
            <person name="Arendt D."/>
            <person name="Savage R."/>
            <person name="Osoegawa K."/>
            <person name="de Jong P."/>
            <person name="Grimwood J."/>
            <person name="Chapman J.A."/>
            <person name="Shapiro H."/>
            <person name="Aerts A."/>
            <person name="Otillar R.P."/>
            <person name="Terry A.Y."/>
            <person name="Boore J.L."/>
            <person name="Grigoriev I.V."/>
            <person name="Lindberg D.R."/>
            <person name="Seaver E.C."/>
            <person name="Weisblat D.A."/>
            <person name="Putnam N.H."/>
            <person name="Rokhsar D.S."/>
        </authorList>
    </citation>
    <scope>NUCLEOTIDE SEQUENCE</scope>
</reference>
<dbReference type="InParanoid" id="T1F0D4"/>
<dbReference type="OrthoDB" id="6161426at2759"/>
<dbReference type="HOGENOM" id="CLU_712269_0_0_1"/>
<sequence length="388" mass="45034">MSNLEERQRSIRVLKFPHDQDCLLILNLENEEIGGGEVEKIIKVKSGVDVVFADESVAELFLIQESIELEGVKYKIVKVKSDVLEITWEHVSLSEKNLRLYLENCKRSGGGPIKRIVHNSNLCYALCEFKDATVLDRILDKSHCLSYTELKMRKVEFEELDDLYNCCSVRVVFPNDPQMTLEEIQLFFENKTAGGSQITNLYLDRFSRIAVLTYNSHTDVEKLLEYHGYDPLNFKGQYFNIEQLFPIYLPSIEHFESFSKKVILISELPKLFKNDDLMKFIKMALVEDVTNLLFSQEKPGLALVFFQNDIDFKKIQELVYKRAFMDKMLSIRPAKKPKKLEVYDPCQSYGADGLLLYFEQQEKGNYEVESVEKRDDNVVVTFKDLSGE</sequence>
<dbReference type="EMBL" id="KB095959">
    <property type="protein sequence ID" value="ESO09297.1"/>
    <property type="molecule type" value="Genomic_DNA"/>
</dbReference>
<dbReference type="RefSeq" id="XP_009012390.1">
    <property type="nucleotide sequence ID" value="XM_009014142.1"/>
</dbReference>
<dbReference type="STRING" id="6412.T1F0D4"/>
<evidence type="ECO:0000313" key="1">
    <source>
        <dbReference type="EMBL" id="ESO09297.1"/>
    </source>
</evidence>
<organism evidence="2 3">
    <name type="scientific">Helobdella robusta</name>
    <name type="common">Californian leech</name>
    <dbReference type="NCBI Taxonomy" id="6412"/>
    <lineage>
        <taxon>Eukaryota</taxon>
        <taxon>Metazoa</taxon>
        <taxon>Spiralia</taxon>
        <taxon>Lophotrochozoa</taxon>
        <taxon>Annelida</taxon>
        <taxon>Clitellata</taxon>
        <taxon>Hirudinea</taxon>
        <taxon>Rhynchobdellida</taxon>
        <taxon>Glossiphoniidae</taxon>
        <taxon>Helobdella</taxon>
    </lineage>
</organism>
<protein>
    <recommendedName>
        <fullName evidence="4">RRM domain-containing protein</fullName>
    </recommendedName>
</protein>
<evidence type="ECO:0008006" key="4">
    <source>
        <dbReference type="Google" id="ProtNLM"/>
    </source>
</evidence>
<dbReference type="InterPro" id="IPR012677">
    <property type="entry name" value="Nucleotide-bd_a/b_plait_sf"/>
</dbReference>
<accession>T1F0D4</accession>
<dbReference type="Gene3D" id="3.30.70.330">
    <property type="match status" value="1"/>
</dbReference>
<dbReference type="GeneID" id="20202284"/>
<proteinExistence type="predicted"/>
<dbReference type="EMBL" id="AMQM01002928">
    <property type="status" value="NOT_ANNOTATED_CDS"/>
    <property type="molecule type" value="Genomic_DNA"/>
</dbReference>
<dbReference type="Pfam" id="PF23085">
    <property type="entry name" value="RRM_PARP14_3"/>
    <property type="match status" value="1"/>
</dbReference>
<dbReference type="CTD" id="20202284"/>
<dbReference type="KEGG" id="hro:HELRODRAFT_168259"/>
<evidence type="ECO:0000313" key="3">
    <source>
        <dbReference type="Proteomes" id="UP000015101"/>
    </source>
</evidence>
<dbReference type="EnsemblMetazoa" id="HelroT168259">
    <property type="protein sequence ID" value="HelroP168259"/>
    <property type="gene ID" value="HelroG168259"/>
</dbReference>
<reference evidence="2" key="3">
    <citation type="submission" date="2015-06" db="UniProtKB">
        <authorList>
            <consortium name="EnsemblMetazoa"/>
        </authorList>
    </citation>
    <scope>IDENTIFICATION</scope>
</reference>
<dbReference type="Proteomes" id="UP000015101">
    <property type="component" value="Unassembled WGS sequence"/>
</dbReference>
<name>T1F0D4_HELRO</name>
<dbReference type="AlphaFoldDB" id="T1F0D4"/>
<gene>
    <name evidence="2" type="primary">20202284</name>
    <name evidence="1" type="ORF">HELRODRAFT_168259</name>
</gene>
<evidence type="ECO:0000313" key="2">
    <source>
        <dbReference type="EnsemblMetazoa" id="HelroP168259"/>
    </source>
</evidence>
<reference evidence="3" key="1">
    <citation type="submission" date="2012-12" db="EMBL/GenBank/DDBJ databases">
        <authorList>
            <person name="Hellsten U."/>
            <person name="Grimwood J."/>
            <person name="Chapman J.A."/>
            <person name="Shapiro H."/>
            <person name="Aerts A."/>
            <person name="Otillar R.P."/>
            <person name="Terry A.Y."/>
            <person name="Boore J.L."/>
            <person name="Simakov O."/>
            <person name="Marletaz F."/>
            <person name="Cho S.-J."/>
            <person name="Edsinger-Gonzales E."/>
            <person name="Havlak P."/>
            <person name="Kuo D.-H."/>
            <person name="Larsson T."/>
            <person name="Lv J."/>
            <person name="Arendt D."/>
            <person name="Savage R."/>
            <person name="Osoegawa K."/>
            <person name="de Jong P."/>
            <person name="Lindberg D.R."/>
            <person name="Seaver E.C."/>
            <person name="Weisblat D.A."/>
            <person name="Putnam N.H."/>
            <person name="Grigoriev I.V."/>
            <person name="Rokhsar D.S."/>
        </authorList>
    </citation>
    <scope>NUCLEOTIDE SEQUENCE</scope>
</reference>